<reference evidence="1 2" key="1">
    <citation type="submission" date="2014-04" db="EMBL/GenBank/DDBJ databases">
        <authorList>
            <consortium name="International Citrus Genome Consortium"/>
            <person name="Gmitter F."/>
            <person name="Chen C."/>
            <person name="Farmerie W."/>
            <person name="Harkins T."/>
            <person name="Desany B."/>
            <person name="Mohiuddin M."/>
            <person name="Kodira C."/>
            <person name="Borodovsky M."/>
            <person name="Lomsadze A."/>
            <person name="Burns P."/>
            <person name="Jenkins J."/>
            <person name="Prochnik S."/>
            <person name="Shu S."/>
            <person name="Chapman J."/>
            <person name="Pitluck S."/>
            <person name="Schmutz J."/>
            <person name="Rokhsar D."/>
        </authorList>
    </citation>
    <scope>NUCLEOTIDE SEQUENCE</scope>
</reference>
<proteinExistence type="predicted"/>
<dbReference type="AlphaFoldDB" id="A0A067D5L8"/>
<evidence type="ECO:0000313" key="1">
    <source>
        <dbReference type="EMBL" id="KDO36820.1"/>
    </source>
</evidence>
<evidence type="ECO:0000313" key="2">
    <source>
        <dbReference type="Proteomes" id="UP000027120"/>
    </source>
</evidence>
<organism evidence="1 2">
    <name type="scientific">Citrus sinensis</name>
    <name type="common">Sweet orange</name>
    <name type="synonym">Citrus aurantium var. sinensis</name>
    <dbReference type="NCBI Taxonomy" id="2711"/>
    <lineage>
        <taxon>Eukaryota</taxon>
        <taxon>Viridiplantae</taxon>
        <taxon>Streptophyta</taxon>
        <taxon>Embryophyta</taxon>
        <taxon>Tracheophyta</taxon>
        <taxon>Spermatophyta</taxon>
        <taxon>Magnoliopsida</taxon>
        <taxon>eudicotyledons</taxon>
        <taxon>Gunneridae</taxon>
        <taxon>Pentapetalae</taxon>
        <taxon>rosids</taxon>
        <taxon>malvids</taxon>
        <taxon>Sapindales</taxon>
        <taxon>Rutaceae</taxon>
        <taxon>Aurantioideae</taxon>
        <taxon>Citrus</taxon>
    </lineage>
</organism>
<name>A0A067D5L8_CITSI</name>
<dbReference type="EMBL" id="KK792973">
    <property type="protein sequence ID" value="KDO36820.1"/>
    <property type="molecule type" value="Genomic_DNA"/>
</dbReference>
<sequence length="110" mass="12563">MAPLNHTEQANTAIQATRHTTHLHCSSLTLSIRVLSIRKNGPNQQRLYCIARRFGDDGLHSLRSGNFAVAGSRSRIWVFSAGFRFGRWILFGSLSHGSFEALDYYHYYYL</sequence>
<protein>
    <submittedName>
        <fullName evidence="1">Uncharacterized protein</fullName>
    </submittedName>
</protein>
<keyword evidence="2" id="KW-1185">Reference proteome</keyword>
<accession>A0A067D5L8</accession>
<dbReference type="Proteomes" id="UP000027120">
    <property type="component" value="Unassembled WGS sequence"/>
</dbReference>
<gene>
    <name evidence="1" type="ORF">CISIN_1g033872mg</name>
</gene>